<dbReference type="EMBL" id="MN739303">
    <property type="protein sequence ID" value="QHS97744.1"/>
    <property type="molecule type" value="Genomic_DNA"/>
</dbReference>
<proteinExistence type="predicted"/>
<accession>A0A6C0C1T6</accession>
<evidence type="ECO:0000313" key="1">
    <source>
        <dbReference type="EMBL" id="QHS97744.1"/>
    </source>
</evidence>
<name>A0A6C0C1T6_9ZZZZ</name>
<organism evidence="1">
    <name type="scientific">viral metagenome</name>
    <dbReference type="NCBI Taxonomy" id="1070528"/>
    <lineage>
        <taxon>unclassified sequences</taxon>
        <taxon>metagenomes</taxon>
        <taxon>organismal metagenomes</taxon>
    </lineage>
</organism>
<dbReference type="AlphaFoldDB" id="A0A6C0C1T6"/>
<reference evidence="1" key="1">
    <citation type="journal article" date="2020" name="Nature">
        <title>Giant virus diversity and host interactions through global metagenomics.</title>
        <authorList>
            <person name="Schulz F."/>
            <person name="Roux S."/>
            <person name="Paez-Espino D."/>
            <person name="Jungbluth S."/>
            <person name="Walsh D.A."/>
            <person name="Denef V.J."/>
            <person name="McMahon K.D."/>
            <person name="Konstantinidis K.T."/>
            <person name="Eloe-Fadrosh E.A."/>
            <person name="Kyrpides N.C."/>
            <person name="Woyke T."/>
        </authorList>
    </citation>
    <scope>NUCLEOTIDE SEQUENCE</scope>
    <source>
        <strain evidence="1">GVMAG-M-3300020182-33</strain>
    </source>
</reference>
<protein>
    <submittedName>
        <fullName evidence="1">Uncharacterized protein</fullName>
    </submittedName>
</protein>
<sequence length="34" mass="3824">MICTFAANHPEVDAMNCKWKRVSSAAKVLPIDYI</sequence>